<keyword evidence="5" id="KW-1185">Reference proteome</keyword>
<reference evidence="4" key="1">
    <citation type="submission" date="2020-07" db="EMBL/GenBank/DDBJ databases">
        <title>The High-quality genome of the commercially important snow crab, Chionoecetes opilio.</title>
        <authorList>
            <person name="Jeong J.-H."/>
            <person name="Ryu S."/>
        </authorList>
    </citation>
    <scope>NUCLEOTIDE SEQUENCE</scope>
    <source>
        <strain evidence="4">MADBK_172401_WGS</strain>
        <tissue evidence="4">Digestive gland</tissue>
    </source>
</reference>
<dbReference type="AlphaFoldDB" id="A0A8J8WA89"/>
<name>A0A8J8WA89_CHIOP</name>
<dbReference type="GO" id="GO:0030424">
    <property type="term" value="C:axon"/>
    <property type="evidence" value="ECO:0007669"/>
    <property type="project" value="TreeGrafter"/>
</dbReference>
<evidence type="ECO:0000313" key="5">
    <source>
        <dbReference type="Proteomes" id="UP000770661"/>
    </source>
</evidence>
<evidence type="ECO:0000256" key="1">
    <source>
        <dbReference type="ARBA" id="ARBA00023319"/>
    </source>
</evidence>
<dbReference type="GO" id="GO:0007156">
    <property type="term" value="P:homophilic cell adhesion via plasma membrane adhesion molecules"/>
    <property type="evidence" value="ECO:0007669"/>
    <property type="project" value="TreeGrafter"/>
</dbReference>
<dbReference type="InterPro" id="IPR016186">
    <property type="entry name" value="C-type_lectin-like/link_sf"/>
</dbReference>
<dbReference type="OrthoDB" id="6372703at2759"/>
<dbReference type="Gene3D" id="3.10.100.10">
    <property type="entry name" value="Mannose-Binding Protein A, subunit A"/>
    <property type="match status" value="1"/>
</dbReference>
<dbReference type="SUPFAM" id="SSF56436">
    <property type="entry name" value="C-type lectin-like"/>
    <property type="match status" value="1"/>
</dbReference>
<dbReference type="PANTHER" id="PTHR10075">
    <property type="entry name" value="BASIGIN RELATED"/>
    <property type="match status" value="1"/>
</dbReference>
<dbReference type="GO" id="GO:0070593">
    <property type="term" value="P:dendrite self-avoidance"/>
    <property type="evidence" value="ECO:0007669"/>
    <property type="project" value="TreeGrafter"/>
</dbReference>
<dbReference type="Proteomes" id="UP000770661">
    <property type="component" value="Unassembled WGS sequence"/>
</dbReference>
<dbReference type="InterPro" id="IPR013098">
    <property type="entry name" value="Ig_I-set"/>
</dbReference>
<feature type="domain" description="Ig-like" evidence="3">
    <location>
        <begin position="99"/>
        <end position="188"/>
    </location>
</feature>
<protein>
    <submittedName>
        <fullName evidence="4">Neuroglian</fullName>
    </submittedName>
</protein>
<dbReference type="CDD" id="cd00037">
    <property type="entry name" value="CLECT"/>
    <property type="match status" value="1"/>
</dbReference>
<dbReference type="Pfam" id="PF00059">
    <property type="entry name" value="Lectin_C"/>
    <property type="match status" value="1"/>
</dbReference>
<comment type="caution">
    <text evidence="4">The sequence shown here is derived from an EMBL/GenBank/DDBJ whole genome shotgun (WGS) entry which is preliminary data.</text>
</comment>
<dbReference type="SMART" id="SM00034">
    <property type="entry name" value="CLECT"/>
    <property type="match status" value="1"/>
</dbReference>
<organism evidence="4 5">
    <name type="scientific">Chionoecetes opilio</name>
    <name type="common">Atlantic snow crab</name>
    <name type="synonym">Cancer opilio</name>
    <dbReference type="NCBI Taxonomy" id="41210"/>
    <lineage>
        <taxon>Eukaryota</taxon>
        <taxon>Metazoa</taxon>
        <taxon>Ecdysozoa</taxon>
        <taxon>Arthropoda</taxon>
        <taxon>Crustacea</taxon>
        <taxon>Multicrustacea</taxon>
        <taxon>Malacostraca</taxon>
        <taxon>Eumalacostraca</taxon>
        <taxon>Eucarida</taxon>
        <taxon>Decapoda</taxon>
        <taxon>Pleocyemata</taxon>
        <taxon>Brachyura</taxon>
        <taxon>Eubrachyura</taxon>
        <taxon>Majoidea</taxon>
        <taxon>Majidae</taxon>
        <taxon>Chionoecetes</taxon>
    </lineage>
</organism>
<accession>A0A8J8WA89</accession>
<keyword evidence="1" id="KW-0393">Immunoglobulin domain</keyword>
<dbReference type="SMART" id="SM00409">
    <property type="entry name" value="IG"/>
    <property type="match status" value="1"/>
</dbReference>
<evidence type="ECO:0000313" key="4">
    <source>
        <dbReference type="EMBL" id="KAG0694453.1"/>
    </source>
</evidence>
<dbReference type="PANTHER" id="PTHR10075:SF14">
    <property type="entry name" value="CELL ADHESION MOLECULE DSCAM2-RELATED"/>
    <property type="match status" value="1"/>
</dbReference>
<dbReference type="GO" id="GO:0098632">
    <property type="term" value="F:cell-cell adhesion mediator activity"/>
    <property type="evidence" value="ECO:0007669"/>
    <property type="project" value="TreeGrafter"/>
</dbReference>
<dbReference type="PROSITE" id="PS50835">
    <property type="entry name" value="IG_LIKE"/>
    <property type="match status" value="1"/>
</dbReference>
<dbReference type="InterPro" id="IPR013783">
    <property type="entry name" value="Ig-like_fold"/>
</dbReference>
<feature type="domain" description="C-type lectin" evidence="2">
    <location>
        <begin position="237"/>
        <end position="367"/>
    </location>
</feature>
<dbReference type="InterPro" id="IPR016187">
    <property type="entry name" value="CTDL_fold"/>
</dbReference>
<dbReference type="Pfam" id="PF07679">
    <property type="entry name" value="I-set"/>
    <property type="match status" value="1"/>
</dbReference>
<dbReference type="SMART" id="SM00408">
    <property type="entry name" value="IGc2"/>
    <property type="match status" value="1"/>
</dbReference>
<evidence type="ECO:0000259" key="3">
    <source>
        <dbReference type="PROSITE" id="PS50835"/>
    </source>
</evidence>
<evidence type="ECO:0000259" key="2">
    <source>
        <dbReference type="PROSITE" id="PS50041"/>
    </source>
</evidence>
<dbReference type="InterPro" id="IPR001304">
    <property type="entry name" value="C-type_lectin-like"/>
</dbReference>
<dbReference type="Gene3D" id="2.60.40.10">
    <property type="entry name" value="Immunoglobulins"/>
    <property type="match status" value="1"/>
</dbReference>
<dbReference type="InterPro" id="IPR036179">
    <property type="entry name" value="Ig-like_dom_sf"/>
</dbReference>
<dbReference type="InterPro" id="IPR003598">
    <property type="entry name" value="Ig_sub2"/>
</dbReference>
<dbReference type="PROSITE" id="PS50041">
    <property type="entry name" value="C_TYPE_LECTIN_2"/>
    <property type="match status" value="1"/>
</dbReference>
<dbReference type="InterPro" id="IPR007110">
    <property type="entry name" value="Ig-like_dom"/>
</dbReference>
<dbReference type="SUPFAM" id="SSF48726">
    <property type="entry name" value="Immunoglobulin"/>
    <property type="match status" value="1"/>
</dbReference>
<gene>
    <name evidence="4" type="primary">Nrg_0</name>
    <name evidence="4" type="ORF">GWK47_027233</name>
</gene>
<proteinExistence type="predicted"/>
<dbReference type="GO" id="GO:0005886">
    <property type="term" value="C:plasma membrane"/>
    <property type="evidence" value="ECO:0007669"/>
    <property type="project" value="TreeGrafter"/>
</dbReference>
<dbReference type="EMBL" id="JACEEZ010026147">
    <property type="protein sequence ID" value="KAG0694453.1"/>
    <property type="molecule type" value="Genomic_DNA"/>
</dbReference>
<dbReference type="GO" id="GO:0007411">
    <property type="term" value="P:axon guidance"/>
    <property type="evidence" value="ECO:0007669"/>
    <property type="project" value="TreeGrafter"/>
</dbReference>
<dbReference type="InterPro" id="IPR003599">
    <property type="entry name" value="Ig_sub"/>
</dbReference>
<sequence>MSRFVTPVAFLKVTKSSGTLALLRPKTLGAATQAVSPRQAGGRRTKCILDLPGFRSPEALNHLDQKQPTGIGLRAPPYHSCWDLNIRVEGAALLTVRQPTKILRPPRDKELLVGDNTVMRCRAKGDEGTPLQVEWLKDGDLIYIPSDASDSRFSRLPNNALVVTSARVEDSGVYTCRASTPFDATSVSASLIVREVTTTTTTTTAASTTTTTLATSMTTLYSILHLDYCPPPYERIHKYVCVLDITHIKLRWEDAAEFCRTKGGQLAWENTGERILQDFLEEHYGPGGSQTSTNTGWPFWVGGREDDRGEWRWLDGSPVSAALWAPHHRKPSGRRAAEEDWCLVLDGYQEYLGTALRCHSKRYFLCRLK</sequence>